<proteinExistence type="predicted"/>
<organism evidence="1 2">
    <name type="scientific">Ligilactobacillus ruminis</name>
    <dbReference type="NCBI Taxonomy" id="1623"/>
    <lineage>
        <taxon>Bacteria</taxon>
        <taxon>Bacillati</taxon>
        <taxon>Bacillota</taxon>
        <taxon>Bacilli</taxon>
        <taxon>Lactobacillales</taxon>
        <taxon>Lactobacillaceae</taxon>
        <taxon>Ligilactobacillus</taxon>
    </lineage>
</organism>
<dbReference type="EMBL" id="FOCC01000001">
    <property type="protein sequence ID" value="SEM34967.1"/>
    <property type="molecule type" value="Genomic_DNA"/>
</dbReference>
<sequence length="169" mass="19694">MALHEVRLALGPEKTLDMICEKYPAKHFAKFQAAADHHKFLLVDASDEAAVFQSGLDYKVMRTFSFKDFEQCPWLELRYLTLDTDQQKVMQSILDSWDSDDVRPLGLKQFAFLQSEKHDYEFVLVNCWEDEHDFIKWDNSSDNKVAQFGHAGNRKALVTLYQAILRTNK</sequence>
<name>A0ABY1A992_9LACO</name>
<dbReference type="Gene3D" id="3.30.70.100">
    <property type="match status" value="1"/>
</dbReference>
<gene>
    <name evidence="1" type="ORF">SAMN05216431_101183</name>
</gene>
<protein>
    <recommendedName>
        <fullName evidence="3">ABM domain-containing protein</fullName>
    </recommendedName>
</protein>
<dbReference type="Proteomes" id="UP000182089">
    <property type="component" value="Unassembled WGS sequence"/>
</dbReference>
<evidence type="ECO:0008006" key="3">
    <source>
        <dbReference type="Google" id="ProtNLM"/>
    </source>
</evidence>
<reference evidence="1 2" key="1">
    <citation type="submission" date="2016-10" db="EMBL/GenBank/DDBJ databases">
        <authorList>
            <person name="Varghese N."/>
            <person name="Submissions S."/>
        </authorList>
    </citation>
    <scope>NUCLEOTIDE SEQUENCE [LARGE SCALE GENOMIC DNA]</scope>
    <source>
        <strain evidence="1 2">WC1T17</strain>
    </source>
</reference>
<comment type="caution">
    <text evidence="1">The sequence shown here is derived from an EMBL/GenBank/DDBJ whole genome shotgun (WGS) entry which is preliminary data.</text>
</comment>
<evidence type="ECO:0000313" key="2">
    <source>
        <dbReference type="Proteomes" id="UP000182089"/>
    </source>
</evidence>
<evidence type="ECO:0000313" key="1">
    <source>
        <dbReference type="EMBL" id="SEM34967.1"/>
    </source>
</evidence>
<accession>A0ABY1A992</accession>